<evidence type="ECO:0000256" key="4">
    <source>
        <dbReference type="ARBA" id="ARBA00022692"/>
    </source>
</evidence>
<dbReference type="Pfam" id="PF03169">
    <property type="entry name" value="OPT"/>
    <property type="match status" value="1"/>
</dbReference>
<feature type="transmembrane region" description="Helical" evidence="7">
    <location>
        <begin position="373"/>
        <end position="397"/>
    </location>
</feature>
<dbReference type="InterPro" id="IPR004813">
    <property type="entry name" value="OPT"/>
</dbReference>
<feature type="transmembrane region" description="Helical" evidence="7">
    <location>
        <begin position="314"/>
        <end position="339"/>
    </location>
</feature>
<feature type="transmembrane region" description="Helical" evidence="7">
    <location>
        <begin position="471"/>
        <end position="494"/>
    </location>
</feature>
<feature type="transmembrane region" description="Helical" evidence="7">
    <location>
        <begin position="533"/>
        <end position="550"/>
    </location>
</feature>
<comment type="subcellular location">
    <subcellularLocation>
        <location evidence="1">Membrane</location>
        <topology evidence="1">Multi-pass membrane protein</topology>
    </subcellularLocation>
</comment>
<comment type="caution">
    <text evidence="8">The sequence shown here is derived from an EMBL/GenBank/DDBJ whole genome shotgun (WGS) entry which is preliminary data.</text>
</comment>
<evidence type="ECO:0000256" key="6">
    <source>
        <dbReference type="ARBA" id="ARBA00023136"/>
    </source>
</evidence>
<proteinExistence type="inferred from homology"/>
<feature type="transmembrane region" description="Helical" evidence="7">
    <location>
        <begin position="149"/>
        <end position="175"/>
    </location>
</feature>
<evidence type="ECO:0000256" key="3">
    <source>
        <dbReference type="ARBA" id="ARBA00022448"/>
    </source>
</evidence>
<dbReference type="Proteomes" id="UP001177140">
    <property type="component" value="Unassembled WGS sequence"/>
</dbReference>
<feature type="transmembrane region" description="Helical" evidence="7">
    <location>
        <begin position="67"/>
        <end position="86"/>
    </location>
</feature>
<dbReference type="GO" id="GO:0016020">
    <property type="term" value="C:membrane"/>
    <property type="evidence" value="ECO:0007669"/>
    <property type="project" value="UniProtKB-SubCell"/>
</dbReference>
<dbReference type="PANTHER" id="PTHR31645">
    <property type="entry name" value="OLIGOPEPTIDE TRANSPORTER YGL114W-RELATED"/>
    <property type="match status" value="1"/>
</dbReference>
<keyword evidence="3" id="KW-0813">Transport</keyword>
<keyword evidence="6 7" id="KW-0472">Membrane</keyword>
<evidence type="ECO:0000256" key="2">
    <source>
        <dbReference type="ARBA" id="ARBA00010276"/>
    </source>
</evidence>
<evidence type="ECO:0000313" key="9">
    <source>
        <dbReference type="Proteomes" id="UP001177140"/>
    </source>
</evidence>
<comment type="similarity">
    <text evidence="2">Belongs to the YSL (TC 2.A.67.2) family.</text>
</comment>
<reference evidence="8" key="1">
    <citation type="submission" date="2022-03" db="EMBL/GenBank/DDBJ databases">
        <title>A functionally conserved STORR gene fusion in Papaver species that diverged 16.8 million years ago.</title>
        <authorList>
            <person name="Catania T."/>
        </authorList>
    </citation>
    <scope>NUCLEOTIDE SEQUENCE</scope>
    <source>
        <strain evidence="8">S-191538</strain>
    </source>
</reference>
<evidence type="ECO:0000313" key="8">
    <source>
        <dbReference type="EMBL" id="MCL7024999.1"/>
    </source>
</evidence>
<evidence type="ECO:0000256" key="1">
    <source>
        <dbReference type="ARBA" id="ARBA00004141"/>
    </source>
</evidence>
<feature type="transmembrane region" description="Helical" evidence="7">
    <location>
        <begin position="433"/>
        <end position="451"/>
    </location>
</feature>
<accession>A0AA41RQR0</accession>
<dbReference type="InterPro" id="IPR045035">
    <property type="entry name" value="YSL-like"/>
</dbReference>
<protein>
    <submittedName>
        <fullName evidence="8">Uncharacterized protein</fullName>
    </submittedName>
</protein>
<feature type="transmembrane region" description="Helical" evidence="7">
    <location>
        <begin position="107"/>
        <end position="129"/>
    </location>
</feature>
<dbReference type="EMBL" id="JAJJMA010040563">
    <property type="protein sequence ID" value="MCL7024999.1"/>
    <property type="molecule type" value="Genomic_DNA"/>
</dbReference>
<name>A0AA41RQR0_PAPNU</name>
<dbReference type="NCBIfam" id="TIGR00728">
    <property type="entry name" value="OPT_sfam"/>
    <property type="match status" value="1"/>
</dbReference>
<keyword evidence="9" id="KW-1185">Reference proteome</keyword>
<evidence type="ECO:0000256" key="7">
    <source>
        <dbReference type="SAM" id="Phobius"/>
    </source>
</evidence>
<gene>
    <name evidence="8" type="ORF">MKW94_004145</name>
</gene>
<keyword evidence="4 7" id="KW-0812">Transmembrane</keyword>
<dbReference type="GO" id="GO:0035673">
    <property type="term" value="F:oligopeptide transmembrane transporter activity"/>
    <property type="evidence" value="ECO:0007669"/>
    <property type="project" value="InterPro"/>
</dbReference>
<dbReference type="AlphaFoldDB" id="A0AA41RQR0"/>
<keyword evidence="5 7" id="KW-1133">Transmembrane helix</keyword>
<feature type="transmembrane region" description="Helical" evidence="7">
    <location>
        <begin position="403"/>
        <end position="426"/>
    </location>
</feature>
<feature type="transmembrane region" description="Helical" evidence="7">
    <location>
        <begin position="570"/>
        <end position="591"/>
    </location>
</feature>
<organism evidence="8 9">
    <name type="scientific">Papaver nudicaule</name>
    <name type="common">Iceland poppy</name>
    <dbReference type="NCBI Taxonomy" id="74823"/>
    <lineage>
        <taxon>Eukaryota</taxon>
        <taxon>Viridiplantae</taxon>
        <taxon>Streptophyta</taxon>
        <taxon>Embryophyta</taxon>
        <taxon>Tracheophyta</taxon>
        <taxon>Spermatophyta</taxon>
        <taxon>Magnoliopsida</taxon>
        <taxon>Ranunculales</taxon>
        <taxon>Papaveraceae</taxon>
        <taxon>Papaveroideae</taxon>
        <taxon>Papaver</taxon>
    </lineage>
</organism>
<feature type="transmembrane region" description="Helical" evidence="7">
    <location>
        <begin position="39"/>
        <end position="61"/>
    </location>
</feature>
<evidence type="ECO:0000256" key="5">
    <source>
        <dbReference type="ARBA" id="ARBA00022989"/>
    </source>
</evidence>
<dbReference type="PANTHER" id="PTHR31645:SF20">
    <property type="entry name" value="METAL-NICOTIANAMINE TRANSPORTER YSL7"/>
    <property type="match status" value="1"/>
</dbReference>
<sequence length="696" mass="76903">MEIEEKLERMESGKKPGEQELTIEEIFEAKEVPSWKDQLTIRSIFVSAILGVLFTFIVMKLNVTTGIIPSLNVAAGLLGFFFITSWTKICSKFGFTSKPFTRQENTVIQTCVVAASGIAFSSGYGSYILGMTKNIAEKAGRDGDTANNIVTLHLGWMMGFLALVSFVGLFSILPLRKKMIIDYKLTYPSGSATAFLINSFHTPKGAELAKKQVATLFRWFTGSMVWAFFQWFFTSSGDCGFSNFPTFGPQLYARKFYFDFSATYIGVGMLCPYSINLSMLFGSVISFGLMWPLIEKQKGHWYGKDLKDNDLSGLQGYRVFVAIALILGDGLFQFVLVAAKAIYNLIKSKNIENKPENSYDDQRPIEYFEKDQISLWVAGIGYGVLAVVSIITVPYIFPSLKYYHIILIYVFAPLWKIAIFIFGGWVGLNNGGIIAGLAACGVMLSIVSTASDLMQDFRTGYLTLASPRSMFFSQIIGTVIGVIASPIVFMYLFYKTTPDMGLDHSKAPAPFASIYRGIALLGVKGVSALPKHCLEIAIGFFFIAILLNIIREVLVHYKSPYHKYVPSAMAMAVPFFQGGYFVIDMCLGSLYKFWRERKNKAEADAFVPAVASGMICGDSLWGIPASILSLANVGPPMCMKFLPAATNDHVDKFLEVVSNKTFPSMGGQVDQFLKVVTDVANADKINNFLSGFNTTG</sequence>